<reference evidence="2" key="1">
    <citation type="submission" date="2011-10" db="EMBL/GenBank/DDBJ databases">
        <title>Provirophages and transpovirons: unique mobilome of giant viruses.</title>
        <authorList>
            <person name="Desnues C."/>
            <person name="LaScola B."/>
            <person name="Yutin N."/>
            <person name="Fournous G."/>
            <person name="Koonin E."/>
            <person name="Raoult D."/>
        </authorList>
    </citation>
    <scope>NUCLEOTIDE SEQUENCE</scope>
    <source>
        <strain evidence="2">Mv13-c7</strain>
    </source>
</reference>
<proteinExistence type="predicted"/>
<evidence type="ECO:0000256" key="1">
    <source>
        <dbReference type="SAM" id="MobiDB-lite"/>
    </source>
</evidence>
<organism evidence="2">
    <name type="scientific">Megavirus courdo7</name>
    <dbReference type="NCBI Taxonomy" id="1128135"/>
    <lineage>
        <taxon>Viruses</taxon>
        <taxon>Varidnaviria</taxon>
        <taxon>Bamfordvirae</taxon>
        <taxon>Nucleocytoviricota</taxon>
        <taxon>Megaviricetes</taxon>
        <taxon>Imitervirales</taxon>
        <taxon>Mimiviridae</taxon>
        <taxon>Megamimivirinae</taxon>
        <taxon>Megavirus</taxon>
    </lineage>
</organism>
<protein>
    <submittedName>
        <fullName evidence="2">Uncharacterized protein</fullName>
    </submittedName>
</protein>
<accession>H2E9K0</accession>
<dbReference type="EMBL" id="JN885990">
    <property type="protein sequence ID" value="AEX61073.1"/>
    <property type="molecule type" value="Genomic_DNA"/>
</dbReference>
<gene>
    <name evidence="2" type="ORF">c7_L7</name>
</gene>
<sequence length="89" mass="10584">MNNKNHNLKKIEKKNYYIYNIIIIIMSQKLYFGTTNEEYRSGSNTSNKNLNKNPDNYIKNNQTSRLADGFIPSQRKVFYGSVYEDFMKK</sequence>
<evidence type="ECO:0000313" key="2">
    <source>
        <dbReference type="EMBL" id="AEX61073.1"/>
    </source>
</evidence>
<feature type="region of interest" description="Disordered" evidence="1">
    <location>
        <begin position="37"/>
        <end position="56"/>
    </location>
</feature>
<name>H2E9K0_9VIRU</name>